<gene>
    <name evidence="8" type="ORF">GMBLW1_26760</name>
</gene>
<keyword evidence="9" id="KW-1185">Reference proteome</keyword>
<dbReference type="InterPro" id="IPR011006">
    <property type="entry name" value="CheY-like_superfamily"/>
</dbReference>
<evidence type="ECO:0000256" key="1">
    <source>
        <dbReference type="ARBA" id="ARBA00022679"/>
    </source>
</evidence>
<evidence type="ECO:0000313" key="9">
    <source>
        <dbReference type="Proteomes" id="UP000464378"/>
    </source>
</evidence>
<organism evidence="8">
    <name type="scientific">Tuwongella immobilis</name>
    <dbReference type="NCBI Taxonomy" id="692036"/>
    <lineage>
        <taxon>Bacteria</taxon>
        <taxon>Pseudomonadati</taxon>
        <taxon>Planctomycetota</taxon>
        <taxon>Planctomycetia</taxon>
        <taxon>Gemmatales</taxon>
        <taxon>Gemmataceae</taxon>
        <taxon>Tuwongella</taxon>
    </lineage>
</organism>
<keyword evidence="3 8" id="KW-0418">Kinase</keyword>
<dbReference type="InterPro" id="IPR001789">
    <property type="entry name" value="Sig_transdc_resp-reg_receiver"/>
</dbReference>
<dbReference type="SMART" id="SM00220">
    <property type="entry name" value="S_TKc"/>
    <property type="match status" value="1"/>
</dbReference>
<dbReference type="Pfam" id="PF00069">
    <property type="entry name" value="Pkinase"/>
    <property type="match status" value="1"/>
</dbReference>
<evidence type="ECO:0000256" key="4">
    <source>
        <dbReference type="ARBA" id="ARBA00022840"/>
    </source>
</evidence>
<dbReference type="AlphaFoldDB" id="A0A6C2YIU2"/>
<evidence type="ECO:0000313" key="8">
    <source>
        <dbReference type="EMBL" id="VIP01284.1"/>
    </source>
</evidence>
<keyword evidence="5" id="KW-0597">Phosphoprotein</keyword>
<name>A0A6C2YIU2_9BACT</name>
<dbReference type="PROSITE" id="PS50110">
    <property type="entry name" value="RESPONSE_REGULATORY"/>
    <property type="match status" value="1"/>
</dbReference>
<dbReference type="Gene3D" id="1.10.510.10">
    <property type="entry name" value="Transferase(Phosphotransferase) domain 1"/>
    <property type="match status" value="1"/>
</dbReference>
<dbReference type="PANTHER" id="PTHR43289:SF34">
    <property type="entry name" value="SERINE_THREONINE-PROTEIN KINASE YBDM-RELATED"/>
    <property type="match status" value="1"/>
</dbReference>
<dbReference type="RefSeq" id="WP_162656505.1">
    <property type="nucleotide sequence ID" value="NZ_LR593887.1"/>
</dbReference>
<feature type="domain" description="Protein kinase" evidence="6">
    <location>
        <begin position="74"/>
        <end position="341"/>
    </location>
</feature>
<evidence type="ECO:0000259" key="7">
    <source>
        <dbReference type="PROSITE" id="PS50110"/>
    </source>
</evidence>
<dbReference type="Proteomes" id="UP000464378">
    <property type="component" value="Chromosome"/>
</dbReference>
<dbReference type="EMBL" id="LR593887">
    <property type="protein sequence ID" value="VTR97994.1"/>
    <property type="molecule type" value="Genomic_DNA"/>
</dbReference>
<evidence type="ECO:0000259" key="6">
    <source>
        <dbReference type="PROSITE" id="PS50011"/>
    </source>
</evidence>
<accession>A0A6C2YIU2</accession>
<dbReference type="PROSITE" id="PS50011">
    <property type="entry name" value="PROTEIN_KINASE_DOM"/>
    <property type="match status" value="1"/>
</dbReference>
<reference evidence="8" key="1">
    <citation type="submission" date="2019-04" db="EMBL/GenBank/DDBJ databases">
        <authorList>
            <consortium name="Science for Life Laboratories"/>
        </authorList>
    </citation>
    <scope>NUCLEOTIDE SEQUENCE</scope>
    <source>
        <strain evidence="8">MBLW1</strain>
    </source>
</reference>
<dbReference type="InParanoid" id="A0A6C2YIU2"/>
<evidence type="ECO:0000256" key="2">
    <source>
        <dbReference type="ARBA" id="ARBA00022741"/>
    </source>
</evidence>
<keyword evidence="8" id="KW-0723">Serine/threonine-protein kinase</keyword>
<dbReference type="PROSITE" id="PS00108">
    <property type="entry name" value="PROTEIN_KINASE_ST"/>
    <property type="match status" value="1"/>
</dbReference>
<evidence type="ECO:0000256" key="5">
    <source>
        <dbReference type="PROSITE-ProRule" id="PRU00169"/>
    </source>
</evidence>
<dbReference type="GO" id="GO:0005524">
    <property type="term" value="F:ATP binding"/>
    <property type="evidence" value="ECO:0007669"/>
    <property type="project" value="UniProtKB-KW"/>
</dbReference>
<dbReference type="Gene3D" id="3.30.200.20">
    <property type="entry name" value="Phosphorylase Kinase, domain 1"/>
    <property type="match status" value="1"/>
</dbReference>
<dbReference type="CDD" id="cd14014">
    <property type="entry name" value="STKc_PknB_like"/>
    <property type="match status" value="1"/>
</dbReference>
<dbReference type="KEGG" id="tim:GMBLW1_26760"/>
<dbReference type="SUPFAM" id="SSF52172">
    <property type="entry name" value="CheY-like"/>
    <property type="match status" value="1"/>
</dbReference>
<sequence length="489" mass="54025">MSKRDVTGIGQLAVRLNLVQPHQLDECLDELEHQGTTPSKESIVRALERKGYLTSYQGGKLLKGDPDGYFLGGYRILYRIASGSFGRVFRADDPRSGSIVAIKVLRNRWMDKPDKIELFEREGKVGLTLKHPGIVEILAVNRDPATGQYFIVMEFIEGGNLKNFMSIRKKLELPEALRILEETASGLAYAATRGLTHRDIKLTNILISSQGQAKLVDFGLAEITGGELEDDTTVARTVDYAGLERATNVKQGDLRSDIYFLGCVFFELITGRPLLETTRSSTSRMAARRFDVAAKVRADLADFPPQILRLVERMTALEPGGRFQTSSALVETVRKIQTELIGRAPGELRLPAGPPTLFILEKSPKLQDVFRDKFKAMGYRVLIATDPARAAATYQLNPFHALIVDAGTVFEDGIKSVDAVLNQADQLELHCGSVILLNEDQTELALLIPDRPNVATLVRPMTLKQLKAKLLEVLPLPEPNADADSDSSE</sequence>
<keyword evidence="2" id="KW-0547">Nucleotide-binding</keyword>
<dbReference type="EMBL" id="LR586016">
    <property type="protein sequence ID" value="VIP01284.1"/>
    <property type="molecule type" value="Genomic_DNA"/>
</dbReference>
<keyword evidence="4" id="KW-0067">ATP-binding</keyword>
<dbReference type="InterPro" id="IPR008271">
    <property type="entry name" value="Ser/Thr_kinase_AS"/>
</dbReference>
<dbReference type="SUPFAM" id="SSF56112">
    <property type="entry name" value="Protein kinase-like (PK-like)"/>
    <property type="match status" value="1"/>
</dbReference>
<dbReference type="InterPro" id="IPR011009">
    <property type="entry name" value="Kinase-like_dom_sf"/>
</dbReference>
<feature type="modified residue" description="4-aspartylphosphate" evidence="5">
    <location>
        <position position="405"/>
    </location>
</feature>
<dbReference type="InterPro" id="IPR000719">
    <property type="entry name" value="Prot_kinase_dom"/>
</dbReference>
<dbReference type="PANTHER" id="PTHR43289">
    <property type="entry name" value="MITOGEN-ACTIVATED PROTEIN KINASE KINASE KINASE 20-RELATED"/>
    <property type="match status" value="1"/>
</dbReference>
<proteinExistence type="predicted"/>
<feature type="domain" description="Response regulatory" evidence="7">
    <location>
        <begin position="356"/>
        <end position="474"/>
    </location>
</feature>
<evidence type="ECO:0000256" key="3">
    <source>
        <dbReference type="ARBA" id="ARBA00022777"/>
    </source>
</evidence>
<keyword evidence="1" id="KW-0808">Transferase</keyword>
<dbReference type="GO" id="GO:0004674">
    <property type="term" value="F:protein serine/threonine kinase activity"/>
    <property type="evidence" value="ECO:0007669"/>
    <property type="project" value="UniProtKB-KW"/>
</dbReference>
<dbReference type="GO" id="GO:0000160">
    <property type="term" value="P:phosphorelay signal transduction system"/>
    <property type="evidence" value="ECO:0007669"/>
    <property type="project" value="InterPro"/>
</dbReference>
<protein>
    <submittedName>
        <fullName evidence="8">Uncharacterized protein</fullName>
    </submittedName>
</protein>